<evidence type="ECO:0000256" key="1">
    <source>
        <dbReference type="ARBA" id="ARBA00006217"/>
    </source>
</evidence>
<dbReference type="Pfam" id="PF00484">
    <property type="entry name" value="Pro_CA"/>
    <property type="match status" value="1"/>
</dbReference>
<dbReference type="SUPFAM" id="SSF53056">
    <property type="entry name" value="beta-carbonic anhydrase, cab"/>
    <property type="match status" value="1"/>
</dbReference>
<keyword evidence="3 7" id="KW-0479">Metal-binding</keyword>
<dbReference type="AlphaFoldDB" id="A0AAD9QSN8"/>
<feature type="binding site" evidence="7">
    <location>
        <position position="157"/>
    </location>
    <ligand>
        <name>Zn(2+)</name>
        <dbReference type="ChEBI" id="CHEBI:29105"/>
    </ligand>
</feature>
<dbReference type="InterPro" id="IPR036874">
    <property type="entry name" value="Carbonic_anhydrase_sf"/>
</dbReference>
<feature type="binding site" evidence="7">
    <location>
        <position position="160"/>
    </location>
    <ligand>
        <name>Zn(2+)</name>
        <dbReference type="ChEBI" id="CHEBI:29105"/>
    </ligand>
</feature>
<keyword evidence="10" id="KW-1185">Reference proteome</keyword>
<dbReference type="PANTHER" id="PTHR11002">
    <property type="entry name" value="CARBONIC ANHYDRASE"/>
    <property type="match status" value="1"/>
</dbReference>
<evidence type="ECO:0000256" key="3">
    <source>
        <dbReference type="ARBA" id="ARBA00022723"/>
    </source>
</evidence>
<evidence type="ECO:0000256" key="5">
    <source>
        <dbReference type="ARBA" id="ARBA00023239"/>
    </source>
</evidence>
<comment type="caution">
    <text evidence="9">The sequence shown here is derived from an EMBL/GenBank/DDBJ whole genome shotgun (WGS) entry which is preliminary data.</text>
</comment>
<evidence type="ECO:0000313" key="10">
    <source>
        <dbReference type="Proteomes" id="UP001249851"/>
    </source>
</evidence>
<comment type="cofactor">
    <cofactor evidence="7">
        <name>Zn(2+)</name>
        <dbReference type="ChEBI" id="CHEBI:29105"/>
    </cofactor>
    <text evidence="7">Binds 1 zinc ion per subunit.</text>
</comment>
<evidence type="ECO:0000313" key="9">
    <source>
        <dbReference type="EMBL" id="KAK2566789.1"/>
    </source>
</evidence>
<dbReference type="Gene3D" id="3.40.1050.10">
    <property type="entry name" value="Carbonic anhydrase"/>
    <property type="match status" value="1"/>
</dbReference>
<feature type="binding site" evidence="7">
    <location>
        <position position="95"/>
    </location>
    <ligand>
        <name>Zn(2+)</name>
        <dbReference type="ChEBI" id="CHEBI:29105"/>
    </ligand>
</feature>
<dbReference type="PANTHER" id="PTHR11002:SF76">
    <property type="entry name" value="CARBONIC ANHYDRASE"/>
    <property type="match status" value="1"/>
</dbReference>
<keyword evidence="5 8" id="KW-0456">Lyase</keyword>
<name>A0AAD9QSN8_ACRCE</name>
<comment type="catalytic activity">
    <reaction evidence="6 8">
        <text>hydrogencarbonate + H(+) = CO2 + H2O</text>
        <dbReference type="Rhea" id="RHEA:10748"/>
        <dbReference type="ChEBI" id="CHEBI:15377"/>
        <dbReference type="ChEBI" id="CHEBI:15378"/>
        <dbReference type="ChEBI" id="CHEBI:16526"/>
        <dbReference type="ChEBI" id="CHEBI:17544"/>
        <dbReference type="EC" id="4.2.1.1"/>
    </reaction>
</comment>
<reference evidence="9" key="1">
    <citation type="journal article" date="2023" name="G3 (Bethesda)">
        <title>Whole genome assembly and annotation of the endangered Caribbean coral Acropora cervicornis.</title>
        <authorList>
            <person name="Selwyn J.D."/>
            <person name="Vollmer S.V."/>
        </authorList>
    </citation>
    <scope>NUCLEOTIDE SEQUENCE</scope>
    <source>
        <strain evidence="9">K2</strain>
    </source>
</reference>
<accession>A0AAD9QSN8</accession>
<evidence type="ECO:0000256" key="6">
    <source>
        <dbReference type="ARBA" id="ARBA00048348"/>
    </source>
</evidence>
<sequence>YFPKEGLPSSEGFDRLKCPPFLPDLRLKLVSYQWAYILSVIEGLRALSQHLFSNMDKFLNGVVKFRKLVKPSILPLLQKLANSAQPRVLLITCVDSRLCPTSFTQADPGDMFIVRNAGNTMPHSQLFGESCSSALSERAALELAVATGVEHIAVCGHSDCKVLKKWAMACLHQSSSTANAASWVSLWLKRYAQASLTKYEQLEVQGQRKGTVSVGSGSKDLETLELMFDQERILPAVDKLSQVHVLEQMKNVKSYGFVREKLDAKALQVHGLWFDIGGGEMFMYSKMHNSLKRRN</sequence>
<evidence type="ECO:0000256" key="7">
    <source>
        <dbReference type="PIRSR" id="PIRSR601765-1"/>
    </source>
</evidence>
<feature type="binding site" evidence="7">
    <location>
        <position position="93"/>
    </location>
    <ligand>
        <name>Zn(2+)</name>
        <dbReference type="ChEBI" id="CHEBI:29105"/>
    </ligand>
</feature>
<evidence type="ECO:0000256" key="2">
    <source>
        <dbReference type="ARBA" id="ARBA00012925"/>
    </source>
</evidence>
<dbReference type="GO" id="GO:0008270">
    <property type="term" value="F:zinc ion binding"/>
    <property type="evidence" value="ECO:0007669"/>
    <property type="project" value="UniProtKB-UniRule"/>
</dbReference>
<dbReference type="EMBL" id="JARQWQ010000016">
    <property type="protein sequence ID" value="KAK2566789.1"/>
    <property type="molecule type" value="Genomic_DNA"/>
</dbReference>
<organism evidence="9 10">
    <name type="scientific">Acropora cervicornis</name>
    <name type="common">Staghorn coral</name>
    <dbReference type="NCBI Taxonomy" id="6130"/>
    <lineage>
        <taxon>Eukaryota</taxon>
        <taxon>Metazoa</taxon>
        <taxon>Cnidaria</taxon>
        <taxon>Anthozoa</taxon>
        <taxon>Hexacorallia</taxon>
        <taxon>Scleractinia</taxon>
        <taxon>Astrocoeniina</taxon>
        <taxon>Acroporidae</taxon>
        <taxon>Acropora</taxon>
    </lineage>
</organism>
<dbReference type="EC" id="4.2.1.1" evidence="2 8"/>
<evidence type="ECO:0000256" key="8">
    <source>
        <dbReference type="RuleBase" id="RU003956"/>
    </source>
</evidence>
<comment type="function">
    <text evidence="8">Reversible hydration of carbon dioxide.</text>
</comment>
<keyword evidence="4 7" id="KW-0862">Zinc</keyword>
<gene>
    <name evidence="9" type="ORF">P5673_009470</name>
</gene>
<proteinExistence type="inferred from homology"/>
<reference evidence="9" key="2">
    <citation type="journal article" date="2023" name="Science">
        <title>Genomic signatures of disease resistance in endangered staghorn corals.</title>
        <authorList>
            <person name="Vollmer S.V."/>
            <person name="Selwyn J.D."/>
            <person name="Despard B.A."/>
            <person name="Roesel C.L."/>
        </authorList>
    </citation>
    <scope>NUCLEOTIDE SEQUENCE</scope>
    <source>
        <strain evidence="9">K2</strain>
    </source>
</reference>
<dbReference type="SMART" id="SM00947">
    <property type="entry name" value="Pro_CA"/>
    <property type="match status" value="1"/>
</dbReference>
<dbReference type="Proteomes" id="UP001249851">
    <property type="component" value="Unassembled WGS sequence"/>
</dbReference>
<dbReference type="GO" id="GO:0004089">
    <property type="term" value="F:carbonate dehydratase activity"/>
    <property type="evidence" value="ECO:0007669"/>
    <property type="project" value="UniProtKB-UniRule"/>
</dbReference>
<feature type="non-terminal residue" evidence="9">
    <location>
        <position position="1"/>
    </location>
</feature>
<dbReference type="InterPro" id="IPR001765">
    <property type="entry name" value="Carbonic_anhydrase"/>
</dbReference>
<protein>
    <recommendedName>
        <fullName evidence="2 8">Carbonic anhydrase</fullName>
        <ecNumber evidence="2 8">4.2.1.1</ecNumber>
    </recommendedName>
    <alternativeName>
        <fullName evidence="8">Carbonate dehydratase</fullName>
    </alternativeName>
</protein>
<comment type="similarity">
    <text evidence="1 8">Belongs to the beta-class carbonic anhydrase family.</text>
</comment>
<evidence type="ECO:0000256" key="4">
    <source>
        <dbReference type="ARBA" id="ARBA00022833"/>
    </source>
</evidence>